<protein>
    <submittedName>
        <fullName evidence="8">Nitrite reductase</fullName>
    </submittedName>
</protein>
<dbReference type="InterPro" id="IPR045854">
    <property type="entry name" value="NO2/SO3_Rdtase_4Fe4S_sf"/>
</dbReference>
<evidence type="ECO:0000313" key="8">
    <source>
        <dbReference type="EMBL" id="MEQ7847938.1"/>
    </source>
</evidence>
<evidence type="ECO:0000259" key="7">
    <source>
        <dbReference type="Pfam" id="PF03460"/>
    </source>
</evidence>
<keyword evidence="9" id="KW-1185">Reference proteome</keyword>
<keyword evidence="5" id="KW-0408">Iron</keyword>
<dbReference type="PANTHER" id="PTHR32439">
    <property type="entry name" value="FERREDOXIN--NITRITE REDUCTASE, CHLOROPLASTIC"/>
    <property type="match status" value="1"/>
</dbReference>
<keyword evidence="4" id="KW-0560">Oxidoreductase</keyword>
<dbReference type="RefSeq" id="WP_349804784.1">
    <property type="nucleotide sequence ID" value="NZ_JBEGDP010000012.1"/>
</dbReference>
<dbReference type="Proteomes" id="UP001482520">
    <property type="component" value="Unassembled WGS sequence"/>
</dbReference>
<keyword evidence="1" id="KW-0004">4Fe-4S</keyword>
<dbReference type="Pfam" id="PF03460">
    <property type="entry name" value="NIR_SIR_ferr"/>
    <property type="match status" value="1"/>
</dbReference>
<gene>
    <name evidence="8" type="ORF">V6R90_11675</name>
</gene>
<dbReference type="PANTHER" id="PTHR32439:SF9">
    <property type="entry name" value="BLR3264 PROTEIN"/>
    <property type="match status" value="1"/>
</dbReference>
<keyword evidence="2" id="KW-0349">Heme</keyword>
<dbReference type="InterPro" id="IPR051329">
    <property type="entry name" value="NIR_SIR_4Fe-4S"/>
</dbReference>
<reference evidence="8 9" key="1">
    <citation type="submission" date="2024-02" db="EMBL/GenBank/DDBJ databases">
        <title>Full genome sequence of Nocardioides kribbensis.</title>
        <authorList>
            <person name="Poletto B.L."/>
            <person name="Silva G."/>
            <person name="Galante D."/>
            <person name="Campos K.R."/>
            <person name="Santos M.B.N."/>
            <person name="Sacchi C.T."/>
        </authorList>
    </citation>
    <scope>NUCLEOTIDE SEQUENCE [LARGE SCALE GENOMIC DNA]</scope>
    <source>
        <strain evidence="8 9">O4R</strain>
    </source>
</reference>
<feature type="domain" description="Nitrite/Sulfite reductase ferredoxin-like" evidence="7">
    <location>
        <begin position="28"/>
        <end position="74"/>
    </location>
</feature>
<dbReference type="SUPFAM" id="SSF56014">
    <property type="entry name" value="Nitrite and sulphite reductase 4Fe-4S domain-like"/>
    <property type="match status" value="1"/>
</dbReference>
<proteinExistence type="predicted"/>
<evidence type="ECO:0000256" key="5">
    <source>
        <dbReference type="ARBA" id="ARBA00023004"/>
    </source>
</evidence>
<sequence>MPDPTLPTARRRRDRCPGVTRPWLADDGALVRLRLVGGALPAPALLRLSEVAQRWGDGDVHLTARANLQLRALPHDADRLTPPVAEALAATGLVPAPSHDLVRNVMVSPQSGLAGGRADLRPVAALLDTLLRADDDLTALPGRFLMTLDDGRGDLHEAPTDLGLVALDATRAQLRVGARGWGAVVDLPRAPQAVLDLARDFLRLRGGGPDAPWHVDELAGLGVPLAHPLARPTDPDPAALVTADPLPAGRVPGGTHVLAPEGRLDPALARALCRTGTDLVVTPWRGVLVPDLAPAPAPAPAQETTR</sequence>
<keyword evidence="3" id="KW-0479">Metal-binding</keyword>
<evidence type="ECO:0000256" key="3">
    <source>
        <dbReference type="ARBA" id="ARBA00022723"/>
    </source>
</evidence>
<dbReference type="InterPro" id="IPR036136">
    <property type="entry name" value="Nit/Sulf_reduc_fer-like_dom_sf"/>
</dbReference>
<evidence type="ECO:0000256" key="4">
    <source>
        <dbReference type="ARBA" id="ARBA00023002"/>
    </source>
</evidence>
<dbReference type="EMBL" id="JBEGDP010000012">
    <property type="protein sequence ID" value="MEQ7847938.1"/>
    <property type="molecule type" value="Genomic_DNA"/>
</dbReference>
<dbReference type="Gene3D" id="3.90.480.20">
    <property type="match status" value="1"/>
</dbReference>
<accession>A0ABV1NZL6</accession>
<comment type="caution">
    <text evidence="8">The sequence shown here is derived from an EMBL/GenBank/DDBJ whole genome shotgun (WGS) entry which is preliminary data.</text>
</comment>
<evidence type="ECO:0000256" key="2">
    <source>
        <dbReference type="ARBA" id="ARBA00022617"/>
    </source>
</evidence>
<organism evidence="8 9">
    <name type="scientific">Nocardioides kribbensis</name>
    <dbReference type="NCBI Taxonomy" id="305517"/>
    <lineage>
        <taxon>Bacteria</taxon>
        <taxon>Bacillati</taxon>
        <taxon>Actinomycetota</taxon>
        <taxon>Actinomycetes</taxon>
        <taxon>Propionibacteriales</taxon>
        <taxon>Nocardioidaceae</taxon>
        <taxon>Nocardioides</taxon>
    </lineage>
</organism>
<evidence type="ECO:0000256" key="1">
    <source>
        <dbReference type="ARBA" id="ARBA00022485"/>
    </source>
</evidence>
<evidence type="ECO:0000313" key="9">
    <source>
        <dbReference type="Proteomes" id="UP001482520"/>
    </source>
</evidence>
<name>A0ABV1NZL6_9ACTN</name>
<keyword evidence="6" id="KW-0411">Iron-sulfur</keyword>
<dbReference type="InterPro" id="IPR005117">
    <property type="entry name" value="NiRdtase/SiRdtase_haem-b_fer"/>
</dbReference>
<evidence type="ECO:0000256" key="6">
    <source>
        <dbReference type="ARBA" id="ARBA00023014"/>
    </source>
</evidence>
<dbReference type="SUPFAM" id="SSF55124">
    <property type="entry name" value="Nitrite/Sulfite reductase N-terminal domain-like"/>
    <property type="match status" value="2"/>
</dbReference>